<dbReference type="SUPFAM" id="SSF81606">
    <property type="entry name" value="PP2C-like"/>
    <property type="match status" value="1"/>
</dbReference>
<evidence type="ECO:0000313" key="3">
    <source>
        <dbReference type="Proteomes" id="UP000275436"/>
    </source>
</evidence>
<dbReference type="Gene3D" id="3.60.40.10">
    <property type="entry name" value="PPM-type phosphatase domain"/>
    <property type="match status" value="1"/>
</dbReference>
<dbReference type="InterPro" id="IPR036457">
    <property type="entry name" value="PPM-type-like_dom_sf"/>
</dbReference>
<gene>
    <name evidence="2" type="ORF">DNR46_36090</name>
</gene>
<dbReference type="Pfam" id="PF13672">
    <property type="entry name" value="PP2C_2"/>
    <property type="match status" value="1"/>
</dbReference>
<dbReference type="EMBL" id="QKOD01000026">
    <property type="protein sequence ID" value="RNJ41100.1"/>
    <property type="molecule type" value="Genomic_DNA"/>
</dbReference>
<accession>A0A3M9X0Q5</accession>
<dbReference type="PROSITE" id="PS51746">
    <property type="entry name" value="PPM_2"/>
    <property type="match status" value="1"/>
</dbReference>
<name>A0A3M9X0Q5_9HYPH</name>
<sequence>MLIKFDSAAVSDAGPREVNEDRVASWTTDGGALVVAIADGLGGMGGGADASTIAIERLQLTMNAAPATREQLILAANEAHQEILEAQKTSIRLRQMATTLTAGVFTEQGLLGVHCGDSRASIARANGIKRLTVDHSEGERLFRAGKLSRDELHDYPRKNILDSALGSHDKPQIDTFEFPLLPGDKIFFTTDGVHGKLLLREMRQMAAENRRAQEFVEQVAVAVRKRSPNDNFSIAAVFVY</sequence>
<reference evidence="2 3" key="1">
    <citation type="journal article" date="2018" name="Mol. Plant Microbe Interact.">
        <title>Taxonomically Different Co-Microsymbionts of a Relict Legume, Oxytropis popoviana, Have Complementary Sets of Symbiotic Genes and Together Increase the Efficiency of Plant Nodulation.</title>
        <authorList>
            <person name="Safronova V."/>
            <person name="Belimov A."/>
            <person name="Sazanova A."/>
            <person name="Chirak E."/>
            <person name="Verkhozina A."/>
            <person name="Kuznetsova I."/>
            <person name="Andronov E."/>
            <person name="Puhalsky J."/>
            <person name="Tikhonovich I."/>
        </authorList>
    </citation>
    <scope>NUCLEOTIDE SEQUENCE [LARGE SCALE GENOMIC DNA]</scope>
    <source>
        <strain evidence="2 3">Opo-235</strain>
    </source>
</reference>
<dbReference type="SMART" id="SM00332">
    <property type="entry name" value="PP2Cc"/>
    <property type="match status" value="1"/>
</dbReference>
<dbReference type="AlphaFoldDB" id="A0A3M9X0Q5"/>
<dbReference type="SMART" id="SM00331">
    <property type="entry name" value="PP2C_SIG"/>
    <property type="match status" value="1"/>
</dbReference>
<evidence type="ECO:0000313" key="2">
    <source>
        <dbReference type="EMBL" id="RNJ41100.1"/>
    </source>
</evidence>
<proteinExistence type="predicted"/>
<feature type="domain" description="PPM-type phosphatase" evidence="1">
    <location>
        <begin position="6"/>
        <end position="239"/>
    </location>
</feature>
<dbReference type="InterPro" id="IPR001932">
    <property type="entry name" value="PPM-type_phosphatase-like_dom"/>
</dbReference>
<organism evidence="2 3">
    <name type="scientific">Mesorhizobium japonicum</name>
    <dbReference type="NCBI Taxonomy" id="2066070"/>
    <lineage>
        <taxon>Bacteria</taxon>
        <taxon>Pseudomonadati</taxon>
        <taxon>Pseudomonadota</taxon>
        <taxon>Alphaproteobacteria</taxon>
        <taxon>Hyphomicrobiales</taxon>
        <taxon>Phyllobacteriaceae</taxon>
        <taxon>Mesorhizobium</taxon>
    </lineage>
</organism>
<protein>
    <recommendedName>
        <fullName evidence="1">PPM-type phosphatase domain-containing protein</fullName>
    </recommendedName>
</protein>
<dbReference type="Proteomes" id="UP000275436">
    <property type="component" value="Unassembled WGS sequence"/>
</dbReference>
<comment type="caution">
    <text evidence="2">The sequence shown here is derived from an EMBL/GenBank/DDBJ whole genome shotgun (WGS) entry which is preliminary data.</text>
</comment>
<evidence type="ECO:0000259" key="1">
    <source>
        <dbReference type="PROSITE" id="PS51746"/>
    </source>
</evidence>